<evidence type="ECO:0000313" key="9">
    <source>
        <dbReference type="Proteomes" id="UP000182130"/>
    </source>
</evidence>
<accession>A0A1G8N752</accession>
<evidence type="ECO:0000256" key="4">
    <source>
        <dbReference type="ARBA" id="ARBA00022692"/>
    </source>
</evidence>
<dbReference type="PANTHER" id="PTHR43163">
    <property type="entry name" value="DIPEPTIDE TRANSPORT SYSTEM PERMEASE PROTEIN DPPB-RELATED"/>
    <property type="match status" value="1"/>
</dbReference>
<feature type="transmembrane region" description="Helical" evidence="7">
    <location>
        <begin position="232"/>
        <end position="257"/>
    </location>
</feature>
<dbReference type="AlphaFoldDB" id="A0A1G8N752"/>
<dbReference type="InterPro" id="IPR000515">
    <property type="entry name" value="MetI-like"/>
</dbReference>
<keyword evidence="2 7" id="KW-0813">Transport</keyword>
<keyword evidence="4 7" id="KW-0812">Transmembrane</keyword>
<keyword evidence="9" id="KW-1185">Reference proteome</keyword>
<evidence type="ECO:0000256" key="3">
    <source>
        <dbReference type="ARBA" id="ARBA00022475"/>
    </source>
</evidence>
<dbReference type="EMBL" id="FNEI01000004">
    <property type="protein sequence ID" value="SDI76032.1"/>
    <property type="molecule type" value="Genomic_DNA"/>
</dbReference>
<dbReference type="OrthoDB" id="3543764at2"/>
<dbReference type="STRING" id="1045773.SAMN05216555_104164"/>
<dbReference type="CDD" id="cd06261">
    <property type="entry name" value="TM_PBP2"/>
    <property type="match status" value="1"/>
</dbReference>
<evidence type="ECO:0000256" key="7">
    <source>
        <dbReference type="RuleBase" id="RU363032"/>
    </source>
</evidence>
<dbReference type="Pfam" id="PF19300">
    <property type="entry name" value="BPD_transp_1_N"/>
    <property type="match status" value="1"/>
</dbReference>
<evidence type="ECO:0000256" key="2">
    <source>
        <dbReference type="ARBA" id="ARBA00022448"/>
    </source>
</evidence>
<dbReference type="SUPFAM" id="SSF161098">
    <property type="entry name" value="MetI-like"/>
    <property type="match status" value="1"/>
</dbReference>
<feature type="transmembrane region" description="Helical" evidence="7">
    <location>
        <begin position="7"/>
        <end position="29"/>
    </location>
</feature>
<dbReference type="GO" id="GO:0005886">
    <property type="term" value="C:plasma membrane"/>
    <property type="evidence" value="ECO:0007669"/>
    <property type="project" value="UniProtKB-SubCell"/>
</dbReference>
<keyword evidence="5 7" id="KW-1133">Transmembrane helix</keyword>
<evidence type="ECO:0000256" key="6">
    <source>
        <dbReference type="ARBA" id="ARBA00023136"/>
    </source>
</evidence>
<feature type="transmembrane region" description="Helical" evidence="7">
    <location>
        <begin position="101"/>
        <end position="119"/>
    </location>
</feature>
<keyword evidence="3" id="KW-1003">Cell membrane</keyword>
<dbReference type="PROSITE" id="PS50928">
    <property type="entry name" value="ABC_TM1"/>
    <property type="match status" value="1"/>
</dbReference>
<evidence type="ECO:0000313" key="8">
    <source>
        <dbReference type="EMBL" id="SDI76032.1"/>
    </source>
</evidence>
<feature type="transmembrane region" description="Helical" evidence="7">
    <location>
        <begin position="131"/>
        <end position="154"/>
    </location>
</feature>
<evidence type="ECO:0000256" key="5">
    <source>
        <dbReference type="ARBA" id="ARBA00022989"/>
    </source>
</evidence>
<dbReference type="InterPro" id="IPR035906">
    <property type="entry name" value="MetI-like_sf"/>
</dbReference>
<evidence type="ECO:0000256" key="1">
    <source>
        <dbReference type="ARBA" id="ARBA00004651"/>
    </source>
</evidence>
<comment type="similarity">
    <text evidence="7">Belongs to the binding-protein-dependent transport system permease family.</text>
</comment>
<dbReference type="Gene3D" id="1.10.3720.10">
    <property type="entry name" value="MetI-like"/>
    <property type="match status" value="1"/>
</dbReference>
<feature type="transmembrane region" description="Helical" evidence="7">
    <location>
        <begin position="277"/>
        <end position="303"/>
    </location>
</feature>
<feature type="transmembrane region" description="Helical" evidence="7">
    <location>
        <begin position="174"/>
        <end position="193"/>
    </location>
</feature>
<dbReference type="RefSeq" id="WP_074587919.1">
    <property type="nucleotide sequence ID" value="NZ_FNEI01000004.1"/>
</dbReference>
<dbReference type="GO" id="GO:0055085">
    <property type="term" value="P:transmembrane transport"/>
    <property type="evidence" value="ECO:0007669"/>
    <property type="project" value="InterPro"/>
</dbReference>
<name>A0A1G8N752_9MICC</name>
<gene>
    <name evidence="8" type="ORF">SAMN05216555_104164</name>
</gene>
<keyword evidence="6 7" id="KW-0472">Membrane</keyword>
<comment type="subcellular location">
    <subcellularLocation>
        <location evidence="1 7">Cell membrane</location>
        <topology evidence="1 7">Multi-pass membrane protein</topology>
    </subcellularLocation>
</comment>
<sequence>MRFLIRRFLALGGVLIASSMIVFCALYLAPGSPEQFLVQGRTVSPEVLDAIRAQYSLDDPLPVRYWNWLSGVFTGDMGRSLLTQQDVGALLASRIPTTLSLAAYAAALIIICGIGLGIVAGTRGGVAERIVIFASNLGIAVPTFFAALVLMSVFSVGLGWFPVFGAGEGAVDRVWHLTLPALALSLPSIAVIARITRTAIVEESESEHVLIAVARGLPRRVILWRHTVRNSLLPVTTAVGMHIAGLVAGAFVVEYAFTLDGTGALLVNSVQRKDFAVVQAIALIMVIAFGVVNLLVDLLYTVIDPRVRLKKGA</sequence>
<reference evidence="9" key="1">
    <citation type="submission" date="2016-10" db="EMBL/GenBank/DDBJ databases">
        <authorList>
            <person name="Varghese N."/>
            <person name="Submissions S."/>
        </authorList>
    </citation>
    <scope>NUCLEOTIDE SEQUENCE [LARGE SCALE GENOMIC DNA]</scope>
    <source>
        <strain evidence="9">CGMCC 1.10783</strain>
    </source>
</reference>
<proteinExistence type="inferred from homology"/>
<organism evidence="8 9">
    <name type="scientific">Arthrobacter cupressi</name>
    <dbReference type="NCBI Taxonomy" id="1045773"/>
    <lineage>
        <taxon>Bacteria</taxon>
        <taxon>Bacillati</taxon>
        <taxon>Actinomycetota</taxon>
        <taxon>Actinomycetes</taxon>
        <taxon>Micrococcales</taxon>
        <taxon>Micrococcaceae</taxon>
        <taxon>Arthrobacter</taxon>
    </lineage>
</organism>
<dbReference type="PANTHER" id="PTHR43163:SF7">
    <property type="entry name" value="DIPEPTIDE-TRANSPORT INTEGRAL MEMBRANE PROTEIN ABC TRANSPORTER DPPB-RELATED"/>
    <property type="match status" value="1"/>
</dbReference>
<protein>
    <submittedName>
        <fullName evidence="8">Peptide/nickel transport system permease protein</fullName>
    </submittedName>
</protein>
<dbReference type="Proteomes" id="UP000182130">
    <property type="component" value="Unassembled WGS sequence"/>
</dbReference>
<dbReference type="InterPro" id="IPR045621">
    <property type="entry name" value="BPD_transp_1_N"/>
</dbReference>
<dbReference type="Pfam" id="PF00528">
    <property type="entry name" value="BPD_transp_1"/>
    <property type="match status" value="1"/>
</dbReference>